<dbReference type="AlphaFoldDB" id="A0A839HUM1"/>
<dbReference type="PANTHER" id="PTHR11592:SF78">
    <property type="entry name" value="GLUTATHIONE PEROXIDASE"/>
    <property type="match status" value="1"/>
</dbReference>
<dbReference type="PRINTS" id="PR01011">
    <property type="entry name" value="GLUTPROXDASE"/>
</dbReference>
<proteinExistence type="inferred from homology"/>
<keyword evidence="7" id="KW-1185">Reference proteome</keyword>
<dbReference type="PANTHER" id="PTHR11592">
    <property type="entry name" value="GLUTATHIONE PEROXIDASE"/>
    <property type="match status" value="1"/>
</dbReference>
<comment type="caution">
    <text evidence="6">The sequence shown here is derived from an EMBL/GenBank/DDBJ whole genome shotgun (WGS) entry which is preliminary data.</text>
</comment>
<evidence type="ECO:0000313" key="7">
    <source>
        <dbReference type="Proteomes" id="UP000586093"/>
    </source>
</evidence>
<dbReference type="SUPFAM" id="SSF52833">
    <property type="entry name" value="Thioredoxin-like"/>
    <property type="match status" value="1"/>
</dbReference>
<reference evidence="6 7" key="1">
    <citation type="submission" date="2020-08" db="EMBL/GenBank/DDBJ databases">
        <title>Aquariorum lacteus gen. nov., sp. nov., a new member of the family Comamonadaceae, isolated from freshwater aquarium.</title>
        <authorList>
            <person name="Chun S.-J."/>
        </authorList>
    </citation>
    <scope>NUCLEOTIDE SEQUENCE [LARGE SCALE GENOMIC DNA]</scope>
    <source>
        <strain evidence="6 7">SJAQ100</strain>
    </source>
</reference>
<evidence type="ECO:0000256" key="1">
    <source>
        <dbReference type="ARBA" id="ARBA00006926"/>
    </source>
</evidence>
<dbReference type="EMBL" id="JACIVI010000002">
    <property type="protein sequence ID" value="MBB1161904.1"/>
    <property type="molecule type" value="Genomic_DNA"/>
</dbReference>
<evidence type="ECO:0000313" key="6">
    <source>
        <dbReference type="EMBL" id="MBB1161904.1"/>
    </source>
</evidence>
<dbReference type="GO" id="GO:0004601">
    <property type="term" value="F:peroxidase activity"/>
    <property type="evidence" value="ECO:0007669"/>
    <property type="project" value="UniProtKB-KW"/>
</dbReference>
<keyword evidence="2 4" id="KW-0575">Peroxidase</keyword>
<gene>
    <name evidence="6" type="ORF">H4F90_07920</name>
</gene>
<evidence type="ECO:0000256" key="5">
    <source>
        <dbReference type="SAM" id="SignalP"/>
    </source>
</evidence>
<evidence type="ECO:0000256" key="2">
    <source>
        <dbReference type="ARBA" id="ARBA00022559"/>
    </source>
</evidence>
<dbReference type="Proteomes" id="UP000586093">
    <property type="component" value="Unassembled WGS sequence"/>
</dbReference>
<protein>
    <recommendedName>
        <fullName evidence="4">Glutathione peroxidase</fullName>
    </recommendedName>
</protein>
<evidence type="ECO:0000256" key="3">
    <source>
        <dbReference type="ARBA" id="ARBA00023002"/>
    </source>
</evidence>
<dbReference type="Gene3D" id="3.40.30.10">
    <property type="entry name" value="Glutaredoxin"/>
    <property type="match status" value="1"/>
</dbReference>
<dbReference type="InterPro" id="IPR036249">
    <property type="entry name" value="Thioredoxin-like_sf"/>
</dbReference>
<dbReference type="InterPro" id="IPR000889">
    <property type="entry name" value="Glutathione_peroxidase"/>
</dbReference>
<keyword evidence="3 4" id="KW-0560">Oxidoreductase</keyword>
<comment type="similarity">
    <text evidence="1 4">Belongs to the glutathione peroxidase family.</text>
</comment>
<sequence>MTDLAVNTGTPSRPETPLRRRGRGLLAGLALLASGAALAAPAACPALLDRKLPRLQDEQPQDLCRYAGKVLLVVNTASRCGYTPQFEQLEALQQRYASRGLVVIGVPSHDFRQELASREAIASFCQSTYGVRFPMLGPLSVRGSQADPFYQELARRGGGAPSWNFHKYLIARDGSTVQGVSTRVEPMDPGFVTQLEKLLDAKRD</sequence>
<evidence type="ECO:0000256" key="4">
    <source>
        <dbReference type="RuleBase" id="RU000499"/>
    </source>
</evidence>
<dbReference type="CDD" id="cd00340">
    <property type="entry name" value="GSH_Peroxidase"/>
    <property type="match status" value="1"/>
</dbReference>
<feature type="signal peptide" evidence="5">
    <location>
        <begin position="1"/>
        <end position="39"/>
    </location>
</feature>
<dbReference type="Pfam" id="PF00255">
    <property type="entry name" value="GSHPx"/>
    <property type="match status" value="1"/>
</dbReference>
<name>A0A839HUM1_9BURK</name>
<feature type="chain" id="PRO_5032277223" description="Glutathione peroxidase" evidence="5">
    <location>
        <begin position="40"/>
        <end position="204"/>
    </location>
</feature>
<organism evidence="6 7">
    <name type="scientific">Aquariibacter albus</name>
    <dbReference type="NCBI Taxonomy" id="2759899"/>
    <lineage>
        <taxon>Bacteria</taxon>
        <taxon>Pseudomonadati</taxon>
        <taxon>Pseudomonadota</taxon>
        <taxon>Betaproteobacteria</taxon>
        <taxon>Burkholderiales</taxon>
        <taxon>Sphaerotilaceae</taxon>
        <taxon>Aquariibacter</taxon>
    </lineage>
</organism>
<keyword evidence="5" id="KW-0732">Signal</keyword>
<dbReference type="GO" id="GO:0034599">
    <property type="term" value="P:cellular response to oxidative stress"/>
    <property type="evidence" value="ECO:0007669"/>
    <property type="project" value="TreeGrafter"/>
</dbReference>
<accession>A0A839HUM1</accession>
<dbReference type="PROSITE" id="PS51355">
    <property type="entry name" value="GLUTATHIONE_PEROXID_3"/>
    <property type="match status" value="1"/>
</dbReference>
<dbReference type="PROSITE" id="PS00460">
    <property type="entry name" value="GLUTATHIONE_PEROXID_1"/>
    <property type="match status" value="1"/>
</dbReference>
<dbReference type="InterPro" id="IPR029759">
    <property type="entry name" value="GPX_AS"/>
</dbReference>